<organism evidence="2 3">
    <name type="scientific">Hyalangium minutum</name>
    <dbReference type="NCBI Taxonomy" id="394096"/>
    <lineage>
        <taxon>Bacteria</taxon>
        <taxon>Pseudomonadati</taxon>
        <taxon>Myxococcota</taxon>
        <taxon>Myxococcia</taxon>
        <taxon>Myxococcales</taxon>
        <taxon>Cystobacterineae</taxon>
        <taxon>Archangiaceae</taxon>
        <taxon>Hyalangium</taxon>
    </lineage>
</organism>
<evidence type="ECO:0000313" key="2">
    <source>
        <dbReference type="EMBL" id="KFE72426.1"/>
    </source>
</evidence>
<protein>
    <submittedName>
        <fullName evidence="2">Uncharacterized protein</fullName>
    </submittedName>
</protein>
<reference evidence="2 3" key="1">
    <citation type="submission" date="2014-04" db="EMBL/GenBank/DDBJ databases">
        <title>Genome assembly of Hyalangium minutum DSM 14724.</title>
        <authorList>
            <person name="Sharma G."/>
            <person name="Subramanian S."/>
        </authorList>
    </citation>
    <scope>NUCLEOTIDE SEQUENCE [LARGE SCALE GENOMIC DNA]</scope>
    <source>
        <strain evidence="2 3">DSM 14724</strain>
    </source>
</reference>
<comment type="caution">
    <text evidence="2">The sequence shown here is derived from an EMBL/GenBank/DDBJ whole genome shotgun (WGS) entry which is preliminary data.</text>
</comment>
<keyword evidence="3" id="KW-1185">Reference proteome</keyword>
<feature type="region of interest" description="Disordered" evidence="1">
    <location>
        <begin position="56"/>
        <end position="92"/>
    </location>
</feature>
<name>A0A085WXL3_9BACT</name>
<evidence type="ECO:0000313" key="3">
    <source>
        <dbReference type="Proteomes" id="UP000028725"/>
    </source>
</evidence>
<accession>A0A085WXL3</accession>
<proteinExistence type="predicted"/>
<sequence length="92" mass="9551">MGEDAVALALKSKDAARLGALTALLEGCGLYLGPQGAQPLAVLRWKSLSGVDGRLHRSQRPQIGGIPPCTTEMAGCVEGNQPSRSTRGRPSP</sequence>
<dbReference type="Proteomes" id="UP000028725">
    <property type="component" value="Unassembled WGS sequence"/>
</dbReference>
<evidence type="ECO:0000256" key="1">
    <source>
        <dbReference type="SAM" id="MobiDB-lite"/>
    </source>
</evidence>
<dbReference type="STRING" id="394096.DB31_0689"/>
<dbReference type="AlphaFoldDB" id="A0A085WXL3"/>
<gene>
    <name evidence="2" type="ORF">DB31_0689</name>
</gene>
<dbReference type="EMBL" id="JMCB01000001">
    <property type="protein sequence ID" value="KFE72426.1"/>
    <property type="molecule type" value="Genomic_DNA"/>
</dbReference>